<dbReference type="InterPro" id="IPR029153">
    <property type="entry name" value="CPG4"/>
</dbReference>
<dbReference type="PANTHER" id="PTHR37442:SF1">
    <property type="entry name" value="CHONDROITIN PROTEOGLYCAN 4 DOMAIN-CONTAINING PROTEIN"/>
    <property type="match status" value="1"/>
</dbReference>
<proteinExistence type="predicted"/>
<feature type="compositionally biased region" description="Polar residues" evidence="1">
    <location>
        <begin position="243"/>
        <end position="272"/>
    </location>
</feature>
<protein>
    <submittedName>
        <fullName evidence="4">CPG4 domain-containing protein</fullName>
    </submittedName>
</protein>
<dbReference type="Pfam" id="PF15481">
    <property type="entry name" value="CPG4"/>
    <property type="match status" value="1"/>
</dbReference>
<accession>A0AAN8FG77</accession>
<feature type="compositionally biased region" description="Low complexity" evidence="1">
    <location>
        <begin position="346"/>
        <end position="360"/>
    </location>
</feature>
<dbReference type="PANTHER" id="PTHR37442">
    <property type="entry name" value="F18A1.7 PROTEIN-RELATED"/>
    <property type="match status" value="1"/>
</dbReference>
<dbReference type="EMBL" id="WIXE01011755">
    <property type="protein sequence ID" value="KAK5976520.1"/>
    <property type="molecule type" value="Genomic_DNA"/>
</dbReference>
<evidence type="ECO:0000256" key="1">
    <source>
        <dbReference type="SAM" id="MobiDB-lite"/>
    </source>
</evidence>
<comment type="caution">
    <text evidence="4">The sequence shown here is derived from an EMBL/GenBank/DDBJ whole genome shotgun (WGS) entry which is preliminary data.</text>
</comment>
<feature type="domain" description="Chondroitin proteoglycan 4" evidence="3">
    <location>
        <begin position="33"/>
        <end position="125"/>
    </location>
</feature>
<evidence type="ECO:0000313" key="5">
    <source>
        <dbReference type="Proteomes" id="UP001331761"/>
    </source>
</evidence>
<dbReference type="InterPro" id="IPR053123">
    <property type="entry name" value="CPG4-like"/>
</dbReference>
<feature type="chain" id="PRO_5043006366" evidence="2">
    <location>
        <begin position="19"/>
        <end position="388"/>
    </location>
</feature>
<name>A0AAN8FG77_TRICO</name>
<feature type="signal peptide" evidence="2">
    <location>
        <begin position="1"/>
        <end position="18"/>
    </location>
</feature>
<gene>
    <name evidence="4" type="ORF">GCK32_002345</name>
</gene>
<keyword evidence="2" id="KW-0732">Signal</keyword>
<reference evidence="4 5" key="1">
    <citation type="submission" date="2019-10" db="EMBL/GenBank/DDBJ databases">
        <title>Assembly and Annotation for the nematode Trichostrongylus colubriformis.</title>
        <authorList>
            <person name="Martin J."/>
        </authorList>
    </citation>
    <scope>NUCLEOTIDE SEQUENCE [LARGE SCALE GENOMIC DNA]</scope>
    <source>
        <strain evidence="4">G859</strain>
        <tissue evidence="4">Whole worm</tissue>
    </source>
</reference>
<evidence type="ECO:0000259" key="3">
    <source>
        <dbReference type="Pfam" id="PF15481"/>
    </source>
</evidence>
<organism evidence="4 5">
    <name type="scientific">Trichostrongylus colubriformis</name>
    <name type="common">Black scour worm</name>
    <dbReference type="NCBI Taxonomy" id="6319"/>
    <lineage>
        <taxon>Eukaryota</taxon>
        <taxon>Metazoa</taxon>
        <taxon>Ecdysozoa</taxon>
        <taxon>Nematoda</taxon>
        <taxon>Chromadorea</taxon>
        <taxon>Rhabditida</taxon>
        <taxon>Rhabditina</taxon>
        <taxon>Rhabditomorpha</taxon>
        <taxon>Strongyloidea</taxon>
        <taxon>Trichostrongylidae</taxon>
        <taxon>Trichostrongylus</taxon>
    </lineage>
</organism>
<dbReference type="Proteomes" id="UP001331761">
    <property type="component" value="Unassembled WGS sequence"/>
</dbReference>
<feature type="compositionally biased region" description="Basic and acidic residues" evidence="1">
    <location>
        <begin position="368"/>
        <end position="381"/>
    </location>
</feature>
<evidence type="ECO:0000313" key="4">
    <source>
        <dbReference type="EMBL" id="KAK5976520.1"/>
    </source>
</evidence>
<keyword evidence="5" id="KW-1185">Reference proteome</keyword>
<dbReference type="AlphaFoldDB" id="A0AAN8FG77"/>
<feature type="region of interest" description="Disordered" evidence="1">
    <location>
        <begin position="235"/>
        <end position="306"/>
    </location>
</feature>
<feature type="region of interest" description="Disordered" evidence="1">
    <location>
        <begin position="343"/>
        <end position="388"/>
    </location>
</feature>
<sequence>MRVLTFALLASIGGMCFGSMSVAIFSYSSIPPCAHTCLSDLFTVASDFINMQNTTQNFTELCTAYENASLCVDEQEDCAGSVLFDTVFGGLEMLCNEQEGELEPHADCLANSTDTIVQNCDSNCMFIDTIMELSNNEIMRRFSRIYRSRNLMWEELAPVCTAVGCMGSCVAKGLNDECGEPAGTIVVESVLRPFFKSAAILEELGPRAKTFVQKQMPEECRFLVDAQLLQNITEGMQPEEMESTNSTEIGGEGSSTNSTEIGGEGSSMNSTEIDGEEGGTNNTESSSDIGGGGQNSKKPMSWRPHPLAYGGQTHGFVIVAKRRSARSPMNSASGEAVRSLLLGQEAPRTASTRRVVTTRAPARRNNHHSTESHHDSHEHLRPVTAGRQ</sequence>
<evidence type="ECO:0000256" key="2">
    <source>
        <dbReference type="SAM" id="SignalP"/>
    </source>
</evidence>
<feature type="compositionally biased region" description="Polar residues" evidence="1">
    <location>
        <begin position="279"/>
        <end position="288"/>
    </location>
</feature>